<dbReference type="EMBL" id="LIAE01008837">
    <property type="protein sequence ID" value="PAV72159.1"/>
    <property type="molecule type" value="Genomic_DNA"/>
</dbReference>
<reference evidence="1 2" key="1">
    <citation type="journal article" date="2017" name="Curr. Biol.">
        <title>Genome architecture and evolution of a unichromosomal asexual nematode.</title>
        <authorList>
            <person name="Fradin H."/>
            <person name="Zegar C."/>
            <person name="Gutwein M."/>
            <person name="Lucas J."/>
            <person name="Kovtun M."/>
            <person name="Corcoran D."/>
            <person name="Baugh L.R."/>
            <person name="Kiontke K."/>
            <person name="Gunsalus K."/>
            <person name="Fitch D.H."/>
            <person name="Piano F."/>
        </authorList>
    </citation>
    <scope>NUCLEOTIDE SEQUENCE [LARGE SCALE GENOMIC DNA]</scope>
    <source>
        <strain evidence="1">PF1309</strain>
    </source>
</reference>
<dbReference type="AlphaFoldDB" id="A0A2A2KE95"/>
<sequence>MFFKLLSLCQLQGHPLTLHPISQQMLPASHQQRRSIVFNMLNEWNELHRCAVESFASIPEPERLGLVGFHNAEMFRRQVAQCENWKTIKHTMIELALCLYDLSRCQHLRVDDVNRLADFADKALQSLEVEERMDHLKHLSRQLGASCPADAYSIRYIYSHWELYNNSSNAMVTSTNYYVLRNALYKLCAFNEDNIRFFNEQLRIFVQDLYDFMDLLTMNWMEAQAEDNMLSALRNAQCRQG</sequence>
<comment type="caution">
    <text evidence="1">The sequence shown here is derived from an EMBL/GenBank/DDBJ whole genome shotgun (WGS) entry which is preliminary data.</text>
</comment>
<evidence type="ECO:0000313" key="1">
    <source>
        <dbReference type="EMBL" id="PAV72159.1"/>
    </source>
</evidence>
<proteinExistence type="predicted"/>
<organism evidence="1 2">
    <name type="scientific">Diploscapter pachys</name>
    <dbReference type="NCBI Taxonomy" id="2018661"/>
    <lineage>
        <taxon>Eukaryota</taxon>
        <taxon>Metazoa</taxon>
        <taxon>Ecdysozoa</taxon>
        <taxon>Nematoda</taxon>
        <taxon>Chromadorea</taxon>
        <taxon>Rhabditida</taxon>
        <taxon>Rhabditina</taxon>
        <taxon>Rhabditomorpha</taxon>
        <taxon>Rhabditoidea</taxon>
        <taxon>Rhabditidae</taxon>
        <taxon>Diploscapter</taxon>
    </lineage>
</organism>
<gene>
    <name evidence="1" type="ORF">WR25_00009</name>
</gene>
<keyword evidence="2" id="KW-1185">Reference proteome</keyword>
<dbReference type="Proteomes" id="UP000218231">
    <property type="component" value="Unassembled WGS sequence"/>
</dbReference>
<protein>
    <submittedName>
        <fullName evidence="1">Uncharacterized protein</fullName>
    </submittedName>
</protein>
<evidence type="ECO:0000313" key="2">
    <source>
        <dbReference type="Proteomes" id="UP000218231"/>
    </source>
</evidence>
<name>A0A2A2KE95_9BILA</name>
<accession>A0A2A2KE95</accession>